<keyword evidence="1" id="KW-0812">Transmembrane</keyword>
<evidence type="ECO:0000259" key="2">
    <source>
        <dbReference type="Pfam" id="PF12158"/>
    </source>
</evidence>
<feature type="domain" description="DUF3592" evidence="2">
    <location>
        <begin position="71"/>
        <end position="136"/>
    </location>
</feature>
<proteinExistence type="predicted"/>
<comment type="caution">
    <text evidence="3">The sequence shown here is derived from an EMBL/GenBank/DDBJ whole genome shotgun (WGS) entry which is preliminary data.</text>
</comment>
<dbReference type="AlphaFoldDB" id="A0A5B2VD52"/>
<evidence type="ECO:0000313" key="4">
    <source>
        <dbReference type="Proteomes" id="UP000323142"/>
    </source>
</evidence>
<dbReference type="OrthoDB" id="4750277at2"/>
<keyword evidence="4" id="KW-1185">Reference proteome</keyword>
<dbReference type="Proteomes" id="UP000323142">
    <property type="component" value="Unassembled WGS sequence"/>
</dbReference>
<dbReference type="InterPro" id="IPR021994">
    <property type="entry name" value="DUF3592"/>
</dbReference>
<reference evidence="3 4" key="2">
    <citation type="submission" date="2019-09" db="EMBL/GenBank/DDBJ databases">
        <authorList>
            <person name="Jin C."/>
        </authorList>
    </citation>
    <scope>NUCLEOTIDE SEQUENCE [LARGE SCALE GENOMIC DNA]</scope>
    <source>
        <strain evidence="3 4">BN140002</strain>
    </source>
</reference>
<gene>
    <name evidence="3" type="ORF">F0L46_16255</name>
</gene>
<protein>
    <submittedName>
        <fullName evidence="3">DUF3592 domain-containing protein</fullName>
    </submittedName>
</protein>
<feature type="transmembrane region" description="Helical" evidence="1">
    <location>
        <begin position="142"/>
        <end position="164"/>
    </location>
</feature>
<keyword evidence="1" id="KW-1133">Transmembrane helix</keyword>
<reference evidence="3 4" key="1">
    <citation type="submission" date="2019-09" db="EMBL/GenBank/DDBJ databases">
        <title>Salinarimonas rosea gen. nov., sp. nov., a new member of the a-2 subgroup of the Proteobacteria.</title>
        <authorList>
            <person name="Liu J."/>
        </authorList>
    </citation>
    <scope>NUCLEOTIDE SEQUENCE [LARGE SCALE GENOMIC DNA]</scope>
    <source>
        <strain evidence="3 4">BN140002</strain>
    </source>
</reference>
<organism evidence="3 4">
    <name type="scientific">Salinarimonas soli</name>
    <dbReference type="NCBI Taxonomy" id="1638099"/>
    <lineage>
        <taxon>Bacteria</taxon>
        <taxon>Pseudomonadati</taxon>
        <taxon>Pseudomonadota</taxon>
        <taxon>Alphaproteobacteria</taxon>
        <taxon>Hyphomicrobiales</taxon>
        <taxon>Salinarimonadaceae</taxon>
        <taxon>Salinarimonas</taxon>
    </lineage>
</organism>
<sequence length="167" mass="18295">MSGFLFAVLPVLFGIVLIGLAERARRRARARAVWASAPGIIETSSVRVRDVKVPLLGRKTLRTTGLTFGDGPRVTYAFEVEGRTWRGTRIGVPPARKGRRRRRAGETWDLTLFEAGRPVTVHYDPADPASCSLYPDEPGRGLVAALWFMGGAFVAFGLMGGWILRGL</sequence>
<evidence type="ECO:0000313" key="3">
    <source>
        <dbReference type="EMBL" id="KAA2236259.1"/>
    </source>
</evidence>
<name>A0A5B2VD52_9HYPH</name>
<dbReference type="EMBL" id="VUOA01000028">
    <property type="protein sequence ID" value="KAA2236259.1"/>
    <property type="molecule type" value="Genomic_DNA"/>
</dbReference>
<feature type="transmembrane region" description="Helical" evidence="1">
    <location>
        <begin position="6"/>
        <end position="21"/>
    </location>
</feature>
<accession>A0A5B2VD52</accession>
<evidence type="ECO:0000256" key="1">
    <source>
        <dbReference type="SAM" id="Phobius"/>
    </source>
</evidence>
<keyword evidence="1" id="KW-0472">Membrane</keyword>
<dbReference type="Pfam" id="PF12158">
    <property type="entry name" value="DUF3592"/>
    <property type="match status" value="1"/>
</dbReference>
<dbReference type="RefSeq" id="WP_149819403.1">
    <property type="nucleotide sequence ID" value="NZ_VUOA01000028.1"/>
</dbReference>